<evidence type="ECO:0000313" key="1">
    <source>
        <dbReference type="EMBL" id="VUZ83914.1"/>
    </source>
</evidence>
<proteinExistence type="predicted"/>
<sequence>MKTDCCCPAPMTPAACGCCEGVKALTPLPTANRAGLPALSYRIGTHATFLETMKARLSNLSLDSKDD</sequence>
<evidence type="ECO:0000313" key="2">
    <source>
        <dbReference type="Proteomes" id="UP000334340"/>
    </source>
</evidence>
<keyword evidence="2" id="KW-1185">Reference proteome</keyword>
<accession>A0A564ZF68</accession>
<reference evidence="1 2" key="1">
    <citation type="submission" date="2019-07" db="EMBL/GenBank/DDBJ databases">
        <authorList>
            <person name="Cremers G."/>
        </authorList>
    </citation>
    <scope>NUCLEOTIDE SEQUENCE [LARGE SCALE GENOMIC DNA]</scope>
</reference>
<dbReference type="PROSITE" id="PS51257">
    <property type="entry name" value="PROKAR_LIPOPROTEIN"/>
    <property type="match status" value="1"/>
</dbReference>
<dbReference type="Proteomes" id="UP000334340">
    <property type="component" value="Unassembled WGS sequence"/>
</dbReference>
<name>A0A564ZF68_9BACT</name>
<dbReference type="AlphaFoldDB" id="A0A564ZF68"/>
<dbReference type="EMBL" id="CABIKM010000003">
    <property type="protein sequence ID" value="VUZ83914.1"/>
    <property type="molecule type" value="Genomic_DNA"/>
</dbReference>
<organism evidence="1 2">
    <name type="scientific">Candidatus Methylomirabilis lanthanidiphila</name>
    <dbReference type="NCBI Taxonomy" id="2211376"/>
    <lineage>
        <taxon>Bacteria</taxon>
        <taxon>Candidatus Methylomirabilota</taxon>
        <taxon>Candidatus Methylomirabilia</taxon>
        <taxon>Candidatus Methylomirabilales</taxon>
        <taxon>Candidatus Methylomirabilaceae</taxon>
        <taxon>Candidatus Methylomirabilis</taxon>
    </lineage>
</organism>
<protein>
    <submittedName>
        <fullName evidence="1">Uncharacterized protein</fullName>
    </submittedName>
</protein>
<gene>
    <name evidence="1" type="ORF">MELA_00272</name>
</gene>